<proteinExistence type="predicted"/>
<keyword evidence="2" id="KW-0808">Transferase</keyword>
<dbReference type="InterPro" id="IPR013802">
    <property type="entry name" value="Formiminotransferase_C"/>
</dbReference>
<dbReference type="GO" id="GO:0005542">
    <property type="term" value="F:folic acid binding"/>
    <property type="evidence" value="ECO:0007669"/>
    <property type="project" value="InterPro"/>
</dbReference>
<reference evidence="2" key="2">
    <citation type="journal article" date="2014" name="ISME J.">
        <title>Microbial stratification in low pH oxic and suboxic macroscopic growths along an acid mine drainage.</title>
        <authorList>
            <person name="Mendez-Garcia C."/>
            <person name="Mesa V."/>
            <person name="Sprenger R.R."/>
            <person name="Richter M."/>
            <person name="Diez M.S."/>
            <person name="Solano J."/>
            <person name="Bargiela R."/>
            <person name="Golyshina O.V."/>
            <person name="Manteca A."/>
            <person name="Ramos J.L."/>
            <person name="Gallego J.R."/>
            <person name="Llorente I."/>
            <person name="Martins Dos Santos V.A."/>
            <person name="Jensen O.N."/>
            <person name="Pelaez A.I."/>
            <person name="Sanchez J."/>
            <person name="Ferrer M."/>
        </authorList>
    </citation>
    <scope>NUCLEOTIDE SEQUENCE</scope>
</reference>
<keyword evidence="2" id="KW-0456">Lyase</keyword>
<evidence type="ECO:0000259" key="1">
    <source>
        <dbReference type="Pfam" id="PF02971"/>
    </source>
</evidence>
<dbReference type="Pfam" id="PF02971">
    <property type="entry name" value="FTCD"/>
    <property type="match status" value="1"/>
</dbReference>
<dbReference type="SUPFAM" id="SSF55116">
    <property type="entry name" value="Formiminotransferase domain of formiminotransferase-cyclodeaminase"/>
    <property type="match status" value="1"/>
</dbReference>
<dbReference type="InterPro" id="IPR037070">
    <property type="entry name" value="Formiminotransferase_C_sf"/>
</dbReference>
<evidence type="ECO:0000313" key="2">
    <source>
        <dbReference type="EMBL" id="EQD76562.1"/>
    </source>
</evidence>
<dbReference type="EMBL" id="AUZX01002445">
    <property type="protein sequence ID" value="EQD76562.1"/>
    <property type="molecule type" value="Genomic_DNA"/>
</dbReference>
<dbReference type="EC" id="4.3.1.4" evidence="2"/>
<feature type="domain" description="Formiminotransferase C-terminal subdomain" evidence="1">
    <location>
        <begin position="1"/>
        <end position="34"/>
    </location>
</feature>
<gene>
    <name evidence="2" type="ORF">B1A_03320</name>
</gene>
<protein>
    <submittedName>
        <fullName evidence="2">Protein containing Formiminotransferase</fullName>
        <ecNumber evidence="2">4.3.1.4</ecNumber>
    </submittedName>
</protein>
<organism evidence="2">
    <name type="scientific">mine drainage metagenome</name>
    <dbReference type="NCBI Taxonomy" id="410659"/>
    <lineage>
        <taxon>unclassified sequences</taxon>
        <taxon>metagenomes</taxon>
        <taxon>ecological metagenomes</taxon>
    </lineage>
</organism>
<comment type="caution">
    <text evidence="2">The sequence shown here is derived from an EMBL/GenBank/DDBJ whole genome shotgun (WGS) entry which is preliminary data.</text>
</comment>
<feature type="non-terminal residue" evidence="2">
    <location>
        <position position="1"/>
    </location>
</feature>
<name>T1C3I8_9ZZZZ</name>
<dbReference type="Gene3D" id="3.30.70.670">
    <property type="entry name" value="Formiminotransferase, C-terminal subdomain"/>
    <property type="match status" value="1"/>
</dbReference>
<dbReference type="InterPro" id="IPR022384">
    <property type="entry name" value="FormiminoTrfase_cat_dom_sf"/>
</dbReference>
<reference evidence="2" key="1">
    <citation type="submission" date="2013-08" db="EMBL/GenBank/DDBJ databases">
        <authorList>
            <person name="Mendez C."/>
            <person name="Richter M."/>
            <person name="Ferrer M."/>
            <person name="Sanchez J."/>
        </authorList>
    </citation>
    <scope>NUCLEOTIDE SEQUENCE</scope>
</reference>
<accession>T1C3I8</accession>
<dbReference type="GO" id="GO:0016740">
    <property type="term" value="F:transferase activity"/>
    <property type="evidence" value="ECO:0007669"/>
    <property type="project" value="UniProtKB-KW"/>
</dbReference>
<dbReference type="AlphaFoldDB" id="T1C3I8"/>
<sequence length="50" mass="5769">EANRFGFEIAESEIVGLTPMEALIESAKYYLRLNGFKSNQIFEKKVWGNE</sequence>
<dbReference type="GO" id="GO:0030412">
    <property type="term" value="F:formimidoyltetrahydrofolate cyclodeaminase activity"/>
    <property type="evidence" value="ECO:0007669"/>
    <property type="project" value="UniProtKB-EC"/>
</dbReference>